<protein>
    <submittedName>
        <fullName evidence="2">Alpha/beta fold hydrolase</fullName>
    </submittedName>
</protein>
<dbReference type="GO" id="GO:0016298">
    <property type="term" value="F:lipase activity"/>
    <property type="evidence" value="ECO:0007669"/>
    <property type="project" value="TreeGrafter"/>
</dbReference>
<dbReference type="Gene3D" id="3.40.50.1820">
    <property type="entry name" value="alpha/beta hydrolase"/>
    <property type="match status" value="1"/>
</dbReference>
<name>A0A6G4XFV2_9ACTN</name>
<dbReference type="InterPro" id="IPR029058">
    <property type="entry name" value="AB_hydrolase_fold"/>
</dbReference>
<evidence type="ECO:0000313" key="2">
    <source>
        <dbReference type="EMBL" id="NGO75521.1"/>
    </source>
</evidence>
<dbReference type="RefSeq" id="WP_165331034.1">
    <property type="nucleotide sequence ID" value="NZ_JAAKZW010000015.1"/>
</dbReference>
<dbReference type="Proteomes" id="UP000481109">
    <property type="component" value="Unassembled WGS sequence"/>
</dbReference>
<feature type="chain" id="PRO_5039245713" evidence="1">
    <location>
        <begin position="27"/>
        <end position="318"/>
    </location>
</feature>
<dbReference type="GO" id="GO:0016042">
    <property type="term" value="P:lipid catabolic process"/>
    <property type="evidence" value="ECO:0007669"/>
    <property type="project" value="InterPro"/>
</dbReference>
<evidence type="ECO:0000313" key="3">
    <source>
        <dbReference type="Proteomes" id="UP000481109"/>
    </source>
</evidence>
<evidence type="ECO:0000256" key="1">
    <source>
        <dbReference type="SAM" id="SignalP"/>
    </source>
</evidence>
<organism evidence="2 3">
    <name type="scientific">Streptomyces mesophilus</name>
    <dbReference type="NCBI Taxonomy" id="1775132"/>
    <lineage>
        <taxon>Bacteria</taxon>
        <taxon>Bacillati</taxon>
        <taxon>Actinomycetota</taxon>
        <taxon>Actinomycetes</taxon>
        <taxon>Kitasatosporales</taxon>
        <taxon>Streptomycetaceae</taxon>
        <taxon>Streptomyces</taxon>
    </lineage>
</organism>
<dbReference type="EMBL" id="JAAKZW010000015">
    <property type="protein sequence ID" value="NGO75521.1"/>
    <property type="molecule type" value="Genomic_DNA"/>
</dbReference>
<dbReference type="PANTHER" id="PTHR32015:SF1">
    <property type="entry name" value="LIPASE"/>
    <property type="match status" value="1"/>
</dbReference>
<proteinExistence type="predicted"/>
<accession>A0A6G4XFV2</accession>
<dbReference type="PANTHER" id="PTHR32015">
    <property type="entry name" value="FASTING INDUCED LIPASE"/>
    <property type="match status" value="1"/>
</dbReference>
<keyword evidence="2" id="KW-0378">Hydrolase</keyword>
<gene>
    <name evidence="2" type="ORF">G6045_07490</name>
</gene>
<reference evidence="2 3" key="1">
    <citation type="submission" date="2020-02" db="EMBL/GenBank/DDBJ databases">
        <title>Whole-genome analyses of novel actinobacteria.</title>
        <authorList>
            <person name="Sahin N."/>
            <person name="Tokatli A."/>
        </authorList>
    </citation>
    <scope>NUCLEOTIDE SEQUENCE [LARGE SCALE GENOMIC DNA]</scope>
    <source>
        <strain evidence="2 3">YC504</strain>
    </source>
</reference>
<sequence>MRLPRIVTVLATSLALSLPVAAPAAASVLEPAAAGTSFSSPPSASAGRQLDPVADAKQLATSGLSGANDWACKPSAAHPRPVILAHGTLANGHVWAKTAPQYKAAGYCVFSLDYGKGGGILQLIGGGTAPVAKSAKQLAVFVDGVLAATRARQVDIVGHSQGGMMPRQYMKFEGGQQKVHTLVGLGPSNHGSQSPVVEGLLRDQPWLAALLNLIGGVVSDVTCPACGDQIAGSAFLQKLNAGGDTLPGVRYTVIASRYDTGVTPYNGQFLKGAGVSNILMQDVCPWNFASHSDLDEDPLALRLALNALDPEHAVKPAC</sequence>
<dbReference type="SUPFAM" id="SSF53474">
    <property type="entry name" value="alpha/beta-Hydrolases"/>
    <property type="match status" value="1"/>
</dbReference>
<dbReference type="AlphaFoldDB" id="A0A6G4XFV2"/>
<keyword evidence="3" id="KW-1185">Reference proteome</keyword>
<comment type="caution">
    <text evidence="2">The sequence shown here is derived from an EMBL/GenBank/DDBJ whole genome shotgun (WGS) entry which is preliminary data.</text>
</comment>
<feature type="signal peptide" evidence="1">
    <location>
        <begin position="1"/>
        <end position="26"/>
    </location>
</feature>
<keyword evidence="1" id="KW-0732">Signal</keyword>
<dbReference type="Pfam" id="PF01674">
    <property type="entry name" value="Lipase_2"/>
    <property type="match status" value="1"/>
</dbReference>
<dbReference type="InterPro" id="IPR002918">
    <property type="entry name" value="Lipase_EstA/Esterase_EstB"/>
</dbReference>